<dbReference type="EMBL" id="JBHSMX010000065">
    <property type="protein sequence ID" value="MFC5523545.1"/>
    <property type="molecule type" value="Genomic_DNA"/>
</dbReference>
<reference evidence="4" key="1">
    <citation type="journal article" date="2019" name="Int. J. Syst. Evol. Microbiol.">
        <title>The Global Catalogue of Microorganisms (GCM) 10K type strain sequencing project: providing services to taxonomists for standard genome sequencing and annotation.</title>
        <authorList>
            <consortium name="The Broad Institute Genomics Platform"/>
            <consortium name="The Broad Institute Genome Sequencing Center for Infectious Disease"/>
            <person name="Wu L."/>
            <person name="Ma J."/>
        </authorList>
    </citation>
    <scope>NUCLEOTIDE SEQUENCE [LARGE SCALE GENOMIC DNA]</scope>
    <source>
        <strain evidence="4">CGMCC 4.7277</strain>
    </source>
</reference>
<evidence type="ECO:0000313" key="3">
    <source>
        <dbReference type="EMBL" id="MFC5523545.1"/>
    </source>
</evidence>
<gene>
    <name evidence="3" type="ORF">ACFPP7_21895</name>
</gene>
<sequence length="267" mass="28435">MNITVNEELLAYIDPLTPEEHESLERSLLAEGCRDALVLWGEVLVDGHNRYGICSKHGIPFNTVQNSLFKTIDDVHLWMIEQHLGRRSVSDFQRGVLALRKKDILAAREQAAPDVAPAPHDGSPPWDEADPGDASTASVPVTAVAAEPVLTREALAKAARISSNTISQIEKIQKSAAPELVAAVKSGTISINAAATVATLPVEEQVAAVAGGKKELQQAARQVRAAKAVARTEPDTPEGVIARLKQTIAELSAENAALKAKLAELTS</sequence>
<name>A0ABW0QFI0_9BURK</name>
<comment type="caution">
    <text evidence="3">The sequence shown here is derived from an EMBL/GenBank/DDBJ whole genome shotgun (WGS) entry which is preliminary data.</text>
</comment>
<feature type="region of interest" description="Disordered" evidence="2">
    <location>
        <begin position="111"/>
        <end position="136"/>
    </location>
</feature>
<evidence type="ECO:0000256" key="2">
    <source>
        <dbReference type="SAM" id="MobiDB-lite"/>
    </source>
</evidence>
<evidence type="ECO:0000313" key="4">
    <source>
        <dbReference type="Proteomes" id="UP001596084"/>
    </source>
</evidence>
<proteinExistence type="predicted"/>
<keyword evidence="4" id="KW-1185">Reference proteome</keyword>
<feature type="coiled-coil region" evidence="1">
    <location>
        <begin position="213"/>
        <end position="261"/>
    </location>
</feature>
<evidence type="ECO:0000256" key="1">
    <source>
        <dbReference type="SAM" id="Coils"/>
    </source>
</evidence>
<keyword evidence="1" id="KW-0175">Coiled coil</keyword>
<accession>A0ABW0QFI0</accession>
<protein>
    <recommendedName>
        <fullName evidence="5">Plasmid replication/partition related protein</fullName>
    </recommendedName>
</protein>
<organism evidence="3 4">
    <name type="scientific">Polaromonas jejuensis</name>
    <dbReference type="NCBI Taxonomy" id="457502"/>
    <lineage>
        <taxon>Bacteria</taxon>
        <taxon>Pseudomonadati</taxon>
        <taxon>Pseudomonadota</taxon>
        <taxon>Betaproteobacteria</taxon>
        <taxon>Burkholderiales</taxon>
        <taxon>Comamonadaceae</taxon>
        <taxon>Polaromonas</taxon>
    </lineage>
</organism>
<evidence type="ECO:0008006" key="5">
    <source>
        <dbReference type="Google" id="ProtNLM"/>
    </source>
</evidence>
<dbReference type="RefSeq" id="WP_068832637.1">
    <property type="nucleotide sequence ID" value="NZ_JBHSMX010000065.1"/>
</dbReference>
<dbReference type="Proteomes" id="UP001596084">
    <property type="component" value="Unassembled WGS sequence"/>
</dbReference>